<protein>
    <submittedName>
        <fullName evidence="1">Uncharacterized protein</fullName>
    </submittedName>
</protein>
<dbReference type="AlphaFoldDB" id="A0A7I8DP85"/>
<name>A0A7I8DP85_9FIRM</name>
<reference evidence="1 2" key="1">
    <citation type="submission" date="2020-08" db="EMBL/GenBank/DDBJ databases">
        <title>Draft genome sequencing of an Anaerocolumna strain isolated from anoxic soil subjected to BSD treatment.</title>
        <authorList>
            <person name="Uek A."/>
            <person name="Tonouchi A."/>
        </authorList>
    </citation>
    <scope>NUCLEOTIDE SEQUENCE [LARGE SCALE GENOMIC DNA]</scope>
    <source>
        <strain evidence="1 2">CTTW</strain>
    </source>
</reference>
<gene>
    <name evidence="1" type="ORF">bsdcttw_21220</name>
</gene>
<organism evidence="1 2">
    <name type="scientific">Anaerocolumna chitinilytica</name>
    <dbReference type="NCBI Taxonomy" id="1727145"/>
    <lineage>
        <taxon>Bacteria</taxon>
        <taxon>Bacillati</taxon>
        <taxon>Bacillota</taxon>
        <taxon>Clostridia</taxon>
        <taxon>Lachnospirales</taxon>
        <taxon>Lachnospiraceae</taxon>
        <taxon>Anaerocolumna</taxon>
    </lineage>
</organism>
<dbReference type="Proteomes" id="UP000515703">
    <property type="component" value="Chromosome"/>
</dbReference>
<sequence>MAVIITEGKSGDVLSWIEESSLSEADKEALRRFVQCFKGLTFFKQTLGGTPPAWLSDYCGVLSGFERGQQIWVQFDGFDHGLVDHPLADKIPDTWYRLTKQVMVADEHEKVIFKEKMLYFVGVDMEHYKTMLALRFDEEDRSIYEFDYQDVHPNGEDDEEELEELEIPMDGFGYLETAAATPVFDSYCSMYGHIKAIRFQDGCVLEAKV</sequence>
<dbReference type="EMBL" id="AP023368">
    <property type="protein sequence ID" value="BCJ99081.1"/>
    <property type="molecule type" value="Genomic_DNA"/>
</dbReference>
<reference evidence="1 2" key="2">
    <citation type="submission" date="2020-08" db="EMBL/GenBank/DDBJ databases">
        <authorList>
            <person name="Ueki A."/>
            <person name="Tonouchi A."/>
        </authorList>
    </citation>
    <scope>NUCLEOTIDE SEQUENCE [LARGE SCALE GENOMIC DNA]</scope>
    <source>
        <strain evidence="1 2">CTTW</strain>
    </source>
</reference>
<accession>A0A7I8DP85</accession>
<evidence type="ECO:0000313" key="2">
    <source>
        <dbReference type="Proteomes" id="UP000515703"/>
    </source>
</evidence>
<proteinExistence type="predicted"/>
<dbReference type="KEGG" id="acht:bsdcttw_21220"/>
<evidence type="ECO:0000313" key="1">
    <source>
        <dbReference type="EMBL" id="BCJ99081.1"/>
    </source>
</evidence>
<keyword evidence="2" id="KW-1185">Reference proteome</keyword>
<dbReference type="RefSeq" id="WP_185259359.1">
    <property type="nucleotide sequence ID" value="NZ_AP023368.1"/>
</dbReference>